<dbReference type="Pfam" id="PF06969">
    <property type="entry name" value="HemN_C"/>
    <property type="match status" value="1"/>
</dbReference>
<dbReference type="GeneID" id="93485538"/>
<evidence type="ECO:0000256" key="4">
    <source>
        <dbReference type="ARBA" id="ARBA00022691"/>
    </source>
</evidence>
<comment type="function">
    <text evidence="9">Probably acts as a heme chaperone, transferring heme to an unknown acceptor. Binds one molecule of heme per monomer, possibly covalently. Binds 1 [4Fe-4S] cluster. The cluster is coordinated with 3 cysteines and an exchangeable S-adenosyl-L-methionine.</text>
</comment>
<protein>
    <recommendedName>
        <fullName evidence="2 9">Heme chaperone HemW</fullName>
    </recommendedName>
</protein>
<evidence type="ECO:0000256" key="2">
    <source>
        <dbReference type="ARBA" id="ARBA00017228"/>
    </source>
</evidence>
<name>A0A841R0A7_9FIRM</name>
<dbReference type="EMBL" id="JACHHI010000001">
    <property type="protein sequence ID" value="MBB6477226.1"/>
    <property type="molecule type" value="Genomic_DNA"/>
</dbReference>
<keyword evidence="12" id="KW-1185">Reference proteome</keyword>
<accession>A0A841R0A7</accession>
<keyword evidence="3 9" id="KW-0349">Heme</keyword>
<evidence type="ECO:0000256" key="1">
    <source>
        <dbReference type="ARBA" id="ARBA00006100"/>
    </source>
</evidence>
<keyword evidence="9" id="KW-0963">Cytoplasm</keyword>
<dbReference type="SFLD" id="SFLDG01082">
    <property type="entry name" value="B12-binding_domain_containing"/>
    <property type="match status" value="1"/>
</dbReference>
<organism evidence="11 12">
    <name type="scientific">Negativicoccus succinicivorans</name>
    <dbReference type="NCBI Taxonomy" id="620903"/>
    <lineage>
        <taxon>Bacteria</taxon>
        <taxon>Bacillati</taxon>
        <taxon>Bacillota</taxon>
        <taxon>Negativicutes</taxon>
        <taxon>Veillonellales</taxon>
        <taxon>Veillonellaceae</taxon>
        <taxon>Negativicoccus</taxon>
    </lineage>
</organism>
<dbReference type="GO" id="GO:0004109">
    <property type="term" value="F:coproporphyrinogen oxidase activity"/>
    <property type="evidence" value="ECO:0007669"/>
    <property type="project" value="InterPro"/>
</dbReference>
<evidence type="ECO:0000256" key="8">
    <source>
        <dbReference type="ARBA" id="ARBA00023186"/>
    </source>
</evidence>
<dbReference type="Gene3D" id="3.20.20.70">
    <property type="entry name" value="Aldolase class I"/>
    <property type="match status" value="1"/>
</dbReference>
<dbReference type="InterPro" id="IPR004559">
    <property type="entry name" value="HemW-like"/>
</dbReference>
<dbReference type="SMART" id="SM00729">
    <property type="entry name" value="Elp3"/>
    <property type="match status" value="1"/>
</dbReference>
<evidence type="ECO:0000256" key="5">
    <source>
        <dbReference type="ARBA" id="ARBA00022723"/>
    </source>
</evidence>
<dbReference type="InterPro" id="IPR034505">
    <property type="entry name" value="Coproporphyrinogen-III_oxidase"/>
</dbReference>
<dbReference type="GO" id="GO:0046872">
    <property type="term" value="F:metal ion binding"/>
    <property type="evidence" value="ECO:0007669"/>
    <property type="project" value="UniProtKB-UniRule"/>
</dbReference>
<keyword evidence="4 9" id="KW-0949">S-adenosyl-L-methionine</keyword>
<dbReference type="GO" id="GO:0006779">
    <property type="term" value="P:porphyrin-containing compound biosynthetic process"/>
    <property type="evidence" value="ECO:0007669"/>
    <property type="project" value="InterPro"/>
</dbReference>
<dbReference type="InterPro" id="IPR013785">
    <property type="entry name" value="Aldolase_TIM"/>
</dbReference>
<evidence type="ECO:0000256" key="3">
    <source>
        <dbReference type="ARBA" id="ARBA00022617"/>
    </source>
</evidence>
<reference evidence="11 12" key="1">
    <citation type="submission" date="2020-08" db="EMBL/GenBank/DDBJ databases">
        <title>Genomic Encyclopedia of Type Strains, Phase IV (KMG-IV): sequencing the most valuable type-strain genomes for metagenomic binning, comparative biology and taxonomic classification.</title>
        <authorList>
            <person name="Goeker M."/>
        </authorList>
    </citation>
    <scope>NUCLEOTIDE SEQUENCE [LARGE SCALE GENOMIC DNA]</scope>
    <source>
        <strain evidence="11 12">DSM 21255</strain>
    </source>
</reference>
<evidence type="ECO:0000256" key="6">
    <source>
        <dbReference type="ARBA" id="ARBA00023004"/>
    </source>
</evidence>
<dbReference type="PANTHER" id="PTHR13932:SF5">
    <property type="entry name" value="RADICAL S-ADENOSYL METHIONINE DOMAIN-CONTAINING PROTEIN 1, MITOCHONDRIAL"/>
    <property type="match status" value="1"/>
</dbReference>
<evidence type="ECO:0000313" key="11">
    <source>
        <dbReference type="EMBL" id="MBB6477226.1"/>
    </source>
</evidence>
<dbReference type="SFLD" id="SFLDF00288">
    <property type="entry name" value="HemN-like__clustered_with_nucl"/>
    <property type="match status" value="1"/>
</dbReference>
<evidence type="ECO:0000259" key="10">
    <source>
        <dbReference type="PROSITE" id="PS51918"/>
    </source>
</evidence>
<dbReference type="SFLD" id="SFLDF00562">
    <property type="entry name" value="HemN-like__clustered_with_heat"/>
    <property type="match status" value="1"/>
</dbReference>
<keyword evidence="9" id="KW-0004">4Fe-4S</keyword>
<dbReference type="Pfam" id="PF04055">
    <property type="entry name" value="Radical_SAM"/>
    <property type="match status" value="1"/>
</dbReference>
<dbReference type="AlphaFoldDB" id="A0A841R0A7"/>
<comment type="subcellular location">
    <subcellularLocation>
        <location evidence="9">Cytoplasm</location>
    </subcellularLocation>
</comment>
<dbReference type="Proteomes" id="UP000591941">
    <property type="component" value="Unassembled WGS sequence"/>
</dbReference>
<keyword evidence="6 9" id="KW-0408">Iron</keyword>
<evidence type="ECO:0000256" key="7">
    <source>
        <dbReference type="ARBA" id="ARBA00023014"/>
    </source>
</evidence>
<dbReference type="PANTHER" id="PTHR13932">
    <property type="entry name" value="COPROPORPHYRINIGEN III OXIDASE"/>
    <property type="match status" value="1"/>
</dbReference>
<dbReference type="GO" id="GO:0005737">
    <property type="term" value="C:cytoplasm"/>
    <property type="evidence" value="ECO:0007669"/>
    <property type="project" value="UniProtKB-SubCell"/>
</dbReference>
<dbReference type="SUPFAM" id="SSF102114">
    <property type="entry name" value="Radical SAM enzymes"/>
    <property type="match status" value="1"/>
</dbReference>
<comment type="caution">
    <text evidence="11">The sequence shown here is derived from an EMBL/GenBank/DDBJ whole genome shotgun (WGS) entry which is preliminary data.</text>
</comment>
<dbReference type="SFLD" id="SFLDG01065">
    <property type="entry name" value="anaerobic_coproporphyrinogen-I"/>
    <property type="match status" value="1"/>
</dbReference>
<dbReference type="OrthoDB" id="9808022at2"/>
<sequence length="379" mass="43205">MSTGIYIHIPFCASHCHYCHFYSAVVREEVYNYYLAALLKEIANRPLSSFSDHVDSIYFGGGTPSLFGVQRIHDVLLALRERFAVRNTAEVTLEMNPDGITRSDLEAYYAAGINRLSVGVQTFRDDLLQRIGRIHRAQDARRVIKDAAHVGFKNITLDLMYGLPGQSAADFKESLVKAVHLPITHISVYGLIVEPGTLFARLATQGRLDLPSEETEWEMYQTMVRTLPQYGFSRYEIANFAKSGYEAVHNQKYWRYEPYIGFGAAAVSFDGNVRYSHVADWQAYIKQIDSARWIPQDVESIDRQTAMEEYCFLNLRRRSGISLSSFATKFGVTLQETYGKELQTLLEERLLYRATADTITLTRRGAAVSNQVFTYFIRT</sequence>
<dbReference type="CDD" id="cd01335">
    <property type="entry name" value="Radical_SAM"/>
    <property type="match status" value="1"/>
</dbReference>
<dbReference type="RefSeq" id="WP_024048962.1">
    <property type="nucleotide sequence ID" value="NZ_CABWNB010000001.1"/>
</dbReference>
<dbReference type="GO" id="GO:0051539">
    <property type="term" value="F:4 iron, 4 sulfur cluster binding"/>
    <property type="evidence" value="ECO:0007669"/>
    <property type="project" value="UniProtKB-UniRule"/>
</dbReference>
<feature type="domain" description="Radical SAM core" evidence="10">
    <location>
        <begin position="1"/>
        <end position="233"/>
    </location>
</feature>
<keyword evidence="11" id="KW-0560">Oxidoreductase</keyword>
<dbReference type="InterPro" id="IPR010723">
    <property type="entry name" value="HemN_C"/>
</dbReference>
<keyword evidence="5 9" id="KW-0479">Metal-binding</keyword>
<keyword evidence="8 9" id="KW-0143">Chaperone</keyword>
<dbReference type="InterPro" id="IPR006638">
    <property type="entry name" value="Elp3/MiaA/NifB-like_rSAM"/>
</dbReference>
<evidence type="ECO:0000313" key="12">
    <source>
        <dbReference type="Proteomes" id="UP000591941"/>
    </source>
</evidence>
<evidence type="ECO:0000256" key="9">
    <source>
        <dbReference type="RuleBase" id="RU364116"/>
    </source>
</evidence>
<dbReference type="InterPro" id="IPR058240">
    <property type="entry name" value="rSAM_sf"/>
</dbReference>
<comment type="similarity">
    <text evidence="1">Belongs to the anaerobic coproporphyrinogen-III oxidase family. HemW subfamily.</text>
</comment>
<dbReference type="SFLD" id="SFLDS00029">
    <property type="entry name" value="Radical_SAM"/>
    <property type="match status" value="1"/>
</dbReference>
<proteinExistence type="inferred from homology"/>
<dbReference type="NCBIfam" id="TIGR00539">
    <property type="entry name" value="hemN_rel"/>
    <property type="match status" value="1"/>
</dbReference>
<dbReference type="PROSITE" id="PS51918">
    <property type="entry name" value="RADICAL_SAM"/>
    <property type="match status" value="1"/>
</dbReference>
<dbReference type="InterPro" id="IPR007197">
    <property type="entry name" value="rSAM"/>
</dbReference>
<gene>
    <name evidence="11" type="ORF">HNR45_000248</name>
</gene>
<keyword evidence="7 9" id="KW-0411">Iron-sulfur</keyword>